<dbReference type="Pfam" id="PF00563">
    <property type="entry name" value="EAL"/>
    <property type="match status" value="1"/>
</dbReference>
<dbReference type="InterPro" id="IPR000700">
    <property type="entry name" value="PAS-assoc_C"/>
</dbReference>
<dbReference type="CDD" id="cd00130">
    <property type="entry name" value="PAS"/>
    <property type="match status" value="2"/>
</dbReference>
<dbReference type="InterPro" id="IPR000160">
    <property type="entry name" value="GGDEF_dom"/>
</dbReference>
<dbReference type="PROSITE" id="PS50113">
    <property type="entry name" value="PAC"/>
    <property type="match status" value="3"/>
</dbReference>
<dbReference type="PANTHER" id="PTHR44757">
    <property type="entry name" value="DIGUANYLATE CYCLASE DGCP"/>
    <property type="match status" value="1"/>
</dbReference>
<dbReference type="InterPro" id="IPR001633">
    <property type="entry name" value="EAL_dom"/>
</dbReference>
<dbReference type="InterPro" id="IPR035965">
    <property type="entry name" value="PAS-like_dom_sf"/>
</dbReference>
<dbReference type="SMART" id="SM00267">
    <property type="entry name" value="GGDEF"/>
    <property type="match status" value="1"/>
</dbReference>
<dbReference type="PROSITE" id="PS50883">
    <property type="entry name" value="EAL"/>
    <property type="match status" value="1"/>
</dbReference>
<dbReference type="SMART" id="SM00086">
    <property type="entry name" value="PAC"/>
    <property type="match status" value="3"/>
</dbReference>
<feature type="domain" description="GGDEF" evidence="6">
    <location>
        <begin position="474"/>
        <end position="607"/>
    </location>
</feature>
<reference evidence="7" key="2">
    <citation type="journal article" date="2020" name="Microorganisms">
        <title>Osmotic Adaptation and Compatible Solute Biosynthesis of Phototrophic Bacteria as Revealed from Genome Analyses.</title>
        <authorList>
            <person name="Imhoff J.F."/>
            <person name="Rahn T."/>
            <person name="Kunzel S."/>
            <person name="Keller A."/>
            <person name="Neulinger S.C."/>
        </authorList>
    </citation>
    <scope>NUCLEOTIDE SEQUENCE</scope>
    <source>
        <strain evidence="7">DSM 11080</strain>
    </source>
</reference>
<comment type="cofactor">
    <cofactor evidence="1">
        <name>Mg(2+)</name>
        <dbReference type="ChEBI" id="CHEBI:18420"/>
    </cofactor>
</comment>
<dbReference type="RefSeq" id="WP_200347616.1">
    <property type="nucleotide sequence ID" value="NZ_NRSJ01000035.1"/>
</dbReference>
<dbReference type="CDD" id="cd01949">
    <property type="entry name" value="GGDEF"/>
    <property type="match status" value="1"/>
</dbReference>
<dbReference type="FunFam" id="3.30.70.270:FF:000001">
    <property type="entry name" value="Diguanylate cyclase domain protein"/>
    <property type="match status" value="1"/>
</dbReference>
<keyword evidence="8" id="KW-1185">Reference proteome</keyword>
<dbReference type="PANTHER" id="PTHR44757:SF2">
    <property type="entry name" value="BIOFILM ARCHITECTURE MAINTENANCE PROTEIN MBAA"/>
    <property type="match status" value="1"/>
</dbReference>
<evidence type="ECO:0000259" key="6">
    <source>
        <dbReference type="PROSITE" id="PS50887"/>
    </source>
</evidence>
<evidence type="ECO:0000256" key="1">
    <source>
        <dbReference type="ARBA" id="ARBA00001946"/>
    </source>
</evidence>
<evidence type="ECO:0000256" key="2">
    <source>
        <dbReference type="SAM" id="Coils"/>
    </source>
</evidence>
<dbReference type="SUPFAM" id="SSF55785">
    <property type="entry name" value="PYP-like sensor domain (PAS domain)"/>
    <property type="match status" value="3"/>
</dbReference>
<dbReference type="SMART" id="SM00091">
    <property type="entry name" value="PAS"/>
    <property type="match status" value="3"/>
</dbReference>
<dbReference type="InterPro" id="IPR000014">
    <property type="entry name" value="PAS"/>
</dbReference>
<dbReference type="SMART" id="SM00052">
    <property type="entry name" value="EAL"/>
    <property type="match status" value="1"/>
</dbReference>
<dbReference type="SUPFAM" id="SSF55073">
    <property type="entry name" value="Nucleotide cyclase"/>
    <property type="match status" value="1"/>
</dbReference>
<dbReference type="Gene3D" id="3.30.450.20">
    <property type="entry name" value="PAS domain"/>
    <property type="match status" value="3"/>
</dbReference>
<proteinExistence type="predicted"/>
<feature type="coiled-coil region" evidence="2">
    <location>
        <begin position="38"/>
        <end position="65"/>
    </location>
</feature>
<dbReference type="EMBL" id="NRSJ01000035">
    <property type="protein sequence ID" value="MBK1706165.1"/>
    <property type="molecule type" value="Genomic_DNA"/>
</dbReference>
<dbReference type="GO" id="GO:0003824">
    <property type="term" value="F:catalytic activity"/>
    <property type="evidence" value="ECO:0007669"/>
    <property type="project" value="UniProtKB-ARBA"/>
</dbReference>
<dbReference type="Gene3D" id="3.30.70.270">
    <property type="match status" value="1"/>
</dbReference>
<dbReference type="NCBIfam" id="TIGR00254">
    <property type="entry name" value="GGDEF"/>
    <property type="match status" value="1"/>
</dbReference>
<reference evidence="7" key="1">
    <citation type="submission" date="2017-08" db="EMBL/GenBank/DDBJ databases">
        <authorList>
            <person name="Imhoff J.F."/>
            <person name="Rahn T."/>
            <person name="Kuenzel S."/>
            <person name="Neulinger S.C."/>
        </authorList>
    </citation>
    <scope>NUCLEOTIDE SEQUENCE</scope>
    <source>
        <strain evidence="7">DSM 11080</strain>
    </source>
</reference>
<accession>A0AAJ0U7C8</accession>
<dbReference type="InterPro" id="IPR029787">
    <property type="entry name" value="Nucleotide_cyclase"/>
</dbReference>
<comment type="caution">
    <text evidence="7">The sequence shown here is derived from an EMBL/GenBank/DDBJ whole genome shotgun (WGS) entry which is preliminary data.</text>
</comment>
<dbReference type="PROSITE" id="PS50887">
    <property type="entry name" value="GGDEF"/>
    <property type="match status" value="1"/>
</dbReference>
<dbReference type="PROSITE" id="PS50112">
    <property type="entry name" value="PAS"/>
    <property type="match status" value="2"/>
</dbReference>
<dbReference type="NCBIfam" id="TIGR00229">
    <property type="entry name" value="sensory_box"/>
    <property type="match status" value="2"/>
</dbReference>
<dbReference type="InterPro" id="IPR052155">
    <property type="entry name" value="Biofilm_reg_signaling"/>
</dbReference>
<feature type="domain" description="EAL" evidence="5">
    <location>
        <begin position="613"/>
        <end position="850"/>
    </location>
</feature>
<dbReference type="InterPro" id="IPR035919">
    <property type="entry name" value="EAL_sf"/>
</dbReference>
<sequence>MSKYEHVDREDLVRLLTRAEQTLRAESDDDARRRLHELELHQIELELSNRELAAAQTELEVSREQSAVLFDFAPVAYLQLDLNGNISRSNLAAARLLRRERGLLDGWPLASILGGQERSHLLSHLNAAFAGKGLVSDEFQLEARRQERARELRLDSCVMTDADGSHHCLTTLTDITELHQAQQRLRRSNQELKTLLKAAPVGIGVVCERVFQSVNQRLLALLGYSEEELIGQSARMIYPNTAEFERVARVKHAQVRAYGVGEIEAVMRRRDGTLVDVLLRSAALDPADLRAGLVFTVLDITDRKRAERERDLAQQLLDQALEGGQIGTYSARMPEGAFEVDARYLAMLGYRPGELRLDWHTWLEMIHPEDRAAVEARVKPVIDGEVDSFEAEYRMRHRSGHWVWVLDRSRVHDRKTDRAGLQTAGTHLDITRRREAEGQVMYLVEHDAATDVLNRRGIMRSIQTIHGQAKRSGQPFAIAILDLDHFKEINDAYGHLAGDAVLHRAGEMLRHELRSADWVGRWGGDEFILVIPDSSAATAMATIERVRARIGAEPIDAAGHAVRLSISAGLALFRPGADSLEAVIQRADAALYQAKRRGRNRALFDGAEEGQAAISRAAVLQEALREETIEVCERPILALRSSRQRARELVAQVPHPAGGLLDEQGCIEVAQQLGLMHRIDQILVTAAAERLAAAPPEEAGQDECLVFVRLSRDSVLHPSYMEALAERVPADRSGHSDPGLVLTVDEAQFAQGAKQVLAGLQPLLERGCKLGVVGFGGQQSTIRFLVELPVAFVIVDAELMRLAAESPRARTALVCMTQTARDMGCTVIARQDGEAASPESVASWGIDWVQ</sequence>
<dbReference type="Proteomes" id="UP001296776">
    <property type="component" value="Unassembled WGS sequence"/>
</dbReference>
<feature type="domain" description="PAC" evidence="4">
    <location>
        <begin position="135"/>
        <end position="187"/>
    </location>
</feature>
<evidence type="ECO:0000259" key="4">
    <source>
        <dbReference type="PROSITE" id="PS50113"/>
    </source>
</evidence>
<dbReference type="Pfam" id="PF00990">
    <property type="entry name" value="GGDEF"/>
    <property type="match status" value="1"/>
</dbReference>
<dbReference type="InterPro" id="IPR043128">
    <property type="entry name" value="Rev_trsase/Diguanyl_cyclase"/>
</dbReference>
<dbReference type="Pfam" id="PF13426">
    <property type="entry name" value="PAS_9"/>
    <property type="match status" value="1"/>
</dbReference>
<protein>
    <recommendedName>
        <fullName evidence="9">PAS domain S-box-containing protein/diguanylate cyclase (GGDEF) domain-containing protein</fullName>
    </recommendedName>
</protein>
<name>A0AAJ0U7C8_9GAMM</name>
<dbReference type="Gene3D" id="3.20.20.450">
    <property type="entry name" value="EAL domain"/>
    <property type="match status" value="1"/>
</dbReference>
<feature type="domain" description="PAC" evidence="4">
    <location>
        <begin position="261"/>
        <end position="312"/>
    </location>
</feature>
<dbReference type="InterPro" id="IPR013655">
    <property type="entry name" value="PAS_fold_3"/>
</dbReference>
<evidence type="ECO:0008006" key="9">
    <source>
        <dbReference type="Google" id="ProtNLM"/>
    </source>
</evidence>
<keyword evidence="2" id="KW-0175">Coiled coil</keyword>
<feature type="domain" description="PAC" evidence="4">
    <location>
        <begin position="389"/>
        <end position="442"/>
    </location>
</feature>
<feature type="domain" description="PAS" evidence="3">
    <location>
        <begin position="214"/>
        <end position="243"/>
    </location>
</feature>
<evidence type="ECO:0000313" key="8">
    <source>
        <dbReference type="Proteomes" id="UP001296776"/>
    </source>
</evidence>
<dbReference type="Pfam" id="PF08447">
    <property type="entry name" value="PAS_3"/>
    <property type="match status" value="1"/>
</dbReference>
<feature type="domain" description="PAS" evidence="3">
    <location>
        <begin position="340"/>
        <end position="385"/>
    </location>
</feature>
<evidence type="ECO:0000259" key="3">
    <source>
        <dbReference type="PROSITE" id="PS50112"/>
    </source>
</evidence>
<dbReference type="SUPFAM" id="SSF141868">
    <property type="entry name" value="EAL domain-like"/>
    <property type="match status" value="1"/>
</dbReference>
<dbReference type="InterPro" id="IPR001610">
    <property type="entry name" value="PAC"/>
</dbReference>
<dbReference type="AlphaFoldDB" id="A0AAJ0U7C8"/>
<evidence type="ECO:0000259" key="5">
    <source>
        <dbReference type="PROSITE" id="PS50883"/>
    </source>
</evidence>
<gene>
    <name evidence="7" type="ORF">CKO40_16820</name>
</gene>
<organism evidence="7 8">
    <name type="scientific">Halochromatium glycolicum</name>
    <dbReference type="NCBI Taxonomy" id="85075"/>
    <lineage>
        <taxon>Bacteria</taxon>
        <taxon>Pseudomonadati</taxon>
        <taxon>Pseudomonadota</taxon>
        <taxon>Gammaproteobacteria</taxon>
        <taxon>Chromatiales</taxon>
        <taxon>Chromatiaceae</taxon>
        <taxon>Halochromatium</taxon>
    </lineage>
</organism>
<evidence type="ECO:0000313" key="7">
    <source>
        <dbReference type="EMBL" id="MBK1706165.1"/>
    </source>
</evidence>